<evidence type="ECO:0000313" key="2">
    <source>
        <dbReference type="EnsemblPlants" id="AUR62030542-RA:cds"/>
    </source>
</evidence>
<dbReference type="EnsemblPlants" id="AUR62030542-RA">
    <property type="protein sequence ID" value="AUR62030542-RA:cds"/>
    <property type="gene ID" value="AUR62030542"/>
</dbReference>
<dbReference type="PANTHER" id="PTHR34835">
    <property type="entry name" value="OS07G0283600 PROTEIN-RELATED"/>
    <property type="match status" value="1"/>
</dbReference>
<accession>A0A803MJF9</accession>
<dbReference type="PANTHER" id="PTHR34835:SF90">
    <property type="entry name" value="AMINOTRANSFERASE-LIKE PLANT MOBILE DOMAIN-CONTAINING PROTEIN"/>
    <property type="match status" value="1"/>
</dbReference>
<feature type="compositionally biased region" description="Basic and acidic residues" evidence="1">
    <location>
        <begin position="445"/>
        <end position="456"/>
    </location>
</feature>
<dbReference type="AlphaFoldDB" id="A0A803MJF9"/>
<reference evidence="2" key="1">
    <citation type="journal article" date="2017" name="Nature">
        <title>The genome of Chenopodium quinoa.</title>
        <authorList>
            <person name="Jarvis D.E."/>
            <person name="Ho Y.S."/>
            <person name="Lightfoot D.J."/>
            <person name="Schmoeckel S.M."/>
            <person name="Li B."/>
            <person name="Borm T.J.A."/>
            <person name="Ohyanagi H."/>
            <person name="Mineta K."/>
            <person name="Michell C.T."/>
            <person name="Saber N."/>
            <person name="Kharbatia N.M."/>
            <person name="Rupper R.R."/>
            <person name="Sharp A.R."/>
            <person name="Dally N."/>
            <person name="Boughton B.A."/>
            <person name="Woo Y.H."/>
            <person name="Gao G."/>
            <person name="Schijlen E.G.W.M."/>
            <person name="Guo X."/>
            <person name="Momin A.A."/>
            <person name="Negrao S."/>
            <person name="Al-Babili S."/>
            <person name="Gehring C."/>
            <person name="Roessner U."/>
            <person name="Jung C."/>
            <person name="Murphy K."/>
            <person name="Arold S.T."/>
            <person name="Gojobori T."/>
            <person name="van der Linden C.G."/>
            <person name="van Loo E.N."/>
            <person name="Jellen E.N."/>
            <person name="Maughan P.J."/>
            <person name="Tester M."/>
        </authorList>
    </citation>
    <scope>NUCLEOTIDE SEQUENCE [LARGE SCALE GENOMIC DNA]</scope>
    <source>
        <strain evidence="2">cv. PI 614886</strain>
    </source>
</reference>
<feature type="region of interest" description="Disordered" evidence="1">
    <location>
        <begin position="1"/>
        <end position="58"/>
    </location>
</feature>
<feature type="region of interest" description="Disordered" evidence="1">
    <location>
        <begin position="380"/>
        <end position="405"/>
    </location>
</feature>
<dbReference type="Proteomes" id="UP000596660">
    <property type="component" value="Unplaced"/>
</dbReference>
<evidence type="ECO:0000256" key="1">
    <source>
        <dbReference type="SAM" id="MobiDB-lite"/>
    </source>
</evidence>
<name>A0A803MJF9_CHEQI</name>
<feature type="compositionally biased region" description="Polar residues" evidence="1">
    <location>
        <begin position="48"/>
        <end position="58"/>
    </location>
</feature>
<feature type="region of interest" description="Disordered" evidence="1">
    <location>
        <begin position="421"/>
        <end position="456"/>
    </location>
</feature>
<protein>
    <submittedName>
        <fullName evidence="2">Uncharacterized protein</fullName>
    </submittedName>
</protein>
<reference evidence="2" key="2">
    <citation type="submission" date="2021-03" db="UniProtKB">
        <authorList>
            <consortium name="EnsemblPlants"/>
        </authorList>
    </citation>
    <scope>IDENTIFICATION</scope>
</reference>
<dbReference type="Gramene" id="AUR62030542-RA">
    <property type="protein sequence ID" value="AUR62030542-RA:cds"/>
    <property type="gene ID" value="AUR62030542"/>
</dbReference>
<evidence type="ECO:0000313" key="3">
    <source>
        <dbReference type="Proteomes" id="UP000596660"/>
    </source>
</evidence>
<sequence length="470" mass="53328">MKEQTQKKDYRSKESFKKFQERLRRELDGVEGENPTEEAGVPAAAEQATENVQPPTTEAQLTKIADKEKVVPVPKKRKETPANVQFAKGKKIRHVQEDSDEEEQVAFRQRIPPAKFMKHVIIGLPEAHKQVVRDVGFGSFLLLNLDSNKNSFCHELVARFNPDRASLQLPNREEIEVLPKDVHAVFGLPIGGREIKDNKWIEEDEESQVMYFDRLKRGTAQPRRTIPLIAVWNKQMIQERMKVEKKRGFGQGKVLDRLTVINTNSGEENQGPSSSSTPEDGFILDEFNNISKELAGRVQSMYALIDKAYKLIEEVEIPDEMKELIRNVWGKYTSVQPTMSSQGIKTPGFLSQDENLFHEPAFLSELSDVMNKAWANFQAPQDEQQDEPPPENVVPPQATPHNDSVHDIVPLSEFQPNYNLFVGSQALPPTPPAKGKSPEQEESPTEQHLESLTESIVHKITMEHCEEPVT</sequence>
<feature type="compositionally biased region" description="Basic and acidic residues" evidence="1">
    <location>
        <begin position="1"/>
        <end position="28"/>
    </location>
</feature>
<organism evidence="2 3">
    <name type="scientific">Chenopodium quinoa</name>
    <name type="common">Quinoa</name>
    <dbReference type="NCBI Taxonomy" id="63459"/>
    <lineage>
        <taxon>Eukaryota</taxon>
        <taxon>Viridiplantae</taxon>
        <taxon>Streptophyta</taxon>
        <taxon>Embryophyta</taxon>
        <taxon>Tracheophyta</taxon>
        <taxon>Spermatophyta</taxon>
        <taxon>Magnoliopsida</taxon>
        <taxon>eudicotyledons</taxon>
        <taxon>Gunneridae</taxon>
        <taxon>Pentapetalae</taxon>
        <taxon>Caryophyllales</taxon>
        <taxon>Chenopodiaceae</taxon>
        <taxon>Chenopodioideae</taxon>
        <taxon>Atripliceae</taxon>
        <taxon>Chenopodium</taxon>
    </lineage>
</organism>
<proteinExistence type="predicted"/>
<keyword evidence="3" id="KW-1185">Reference proteome</keyword>